<evidence type="ECO:0000256" key="1">
    <source>
        <dbReference type="SAM" id="SignalP"/>
    </source>
</evidence>
<dbReference type="Proteomes" id="UP001240250">
    <property type="component" value="Unassembled WGS sequence"/>
</dbReference>
<comment type="caution">
    <text evidence="2">The sequence shown here is derived from an EMBL/GenBank/DDBJ whole genome shotgun (WGS) entry which is preliminary data.</text>
</comment>
<keyword evidence="3" id="KW-1185">Reference proteome</keyword>
<reference evidence="2 3" key="1">
    <citation type="submission" date="2023-07" db="EMBL/GenBank/DDBJ databases">
        <title>Sequencing the genomes of 1000 actinobacteria strains.</title>
        <authorList>
            <person name="Klenk H.-P."/>
        </authorList>
    </citation>
    <scope>NUCLEOTIDE SEQUENCE [LARGE SCALE GENOMIC DNA]</scope>
    <source>
        <strain evidence="2 3">DSM 14785</strain>
    </source>
</reference>
<sequence>MRRTTVLPVAAAIAALVLAGCTSGDSSPSDAETGPLTAFFEKIGGSYDQDEATEQQRRAEEIVAACMSEEGFEYSPNVPQTGSQGVMGGDDAPDWESREFAEQYGYGASTSDELFGGATSGEEQVDPNADYVAGMSEGEQTAFYEALYGAAPEVDPDADPEAEAEYEYNWEEAGCQGKAQHEVYEENQLWDDPAMKQLSDEMSAEYENMADDPKLREAQEKWASCLADAGYDFATPDEARQSVYDELSGLYDSVAPPEGATDEELANFDYQPDATKMAELKKKEIALATADWECKDSAGYADALKAANLALEKRMWDKYGAQLQAIADKQTASK</sequence>
<evidence type="ECO:0000313" key="2">
    <source>
        <dbReference type="EMBL" id="MDQ0426374.1"/>
    </source>
</evidence>
<dbReference type="PROSITE" id="PS51257">
    <property type="entry name" value="PROKAR_LIPOPROTEIN"/>
    <property type="match status" value="1"/>
</dbReference>
<organism evidence="2 3">
    <name type="scientific">Cellulomonas iranensis</name>
    <dbReference type="NCBI Taxonomy" id="76862"/>
    <lineage>
        <taxon>Bacteria</taxon>
        <taxon>Bacillati</taxon>
        <taxon>Actinomycetota</taxon>
        <taxon>Actinomycetes</taxon>
        <taxon>Micrococcales</taxon>
        <taxon>Cellulomonadaceae</taxon>
        <taxon>Cellulomonas</taxon>
    </lineage>
</organism>
<feature type="chain" id="PRO_5045919745" evidence="1">
    <location>
        <begin position="20"/>
        <end position="334"/>
    </location>
</feature>
<gene>
    <name evidence="2" type="ORF">JO380_002755</name>
</gene>
<feature type="signal peptide" evidence="1">
    <location>
        <begin position="1"/>
        <end position="19"/>
    </location>
</feature>
<keyword evidence="1" id="KW-0732">Signal</keyword>
<proteinExistence type="predicted"/>
<protein>
    <submittedName>
        <fullName evidence="2">Uncharacterized protein</fullName>
    </submittedName>
</protein>
<evidence type="ECO:0000313" key="3">
    <source>
        <dbReference type="Proteomes" id="UP001240250"/>
    </source>
</evidence>
<accession>A0ABU0GLY6</accession>
<dbReference type="EMBL" id="JAUSVM010000001">
    <property type="protein sequence ID" value="MDQ0426374.1"/>
    <property type="molecule type" value="Genomic_DNA"/>
</dbReference>
<dbReference type="RefSeq" id="WP_070319861.1">
    <property type="nucleotide sequence ID" value="NZ_CP194061.1"/>
</dbReference>
<name>A0ABU0GLY6_9CELL</name>